<accession>A0A8K0E8V6</accession>
<gene>
    <name evidence="1" type="ORF">FNV43_RR17167</name>
</gene>
<name>A0A8K0E8V6_9ROSA</name>
<evidence type="ECO:0000313" key="1">
    <source>
        <dbReference type="EMBL" id="KAF3438892.1"/>
    </source>
</evidence>
<keyword evidence="2" id="KW-1185">Reference proteome</keyword>
<sequence length="142" mass="16505">MRNGWRYLIRLIVLSEKYRLEISMPIFLHFFYLKLGEEGLELIFPCITLNIIARLPTNSKQNNVIDVLQRIEENNLHSLLSEEYFRAVSYWQIDNQALEAGPSKQQAENIAKGTPLTILEVPYTHVLEGCIRLLYSEPTDPL</sequence>
<reference evidence="1" key="1">
    <citation type="submission" date="2020-03" db="EMBL/GenBank/DDBJ databases">
        <title>A high-quality chromosome-level genome assembly of a woody plant with both climbing and erect habits, Rhamnella rubrinervis.</title>
        <authorList>
            <person name="Lu Z."/>
            <person name="Yang Y."/>
            <person name="Zhu X."/>
            <person name="Sun Y."/>
        </authorList>
    </citation>
    <scope>NUCLEOTIDE SEQUENCE</scope>
    <source>
        <strain evidence="1">BYM</strain>
        <tissue evidence="1">Leaf</tissue>
    </source>
</reference>
<protein>
    <submittedName>
        <fullName evidence="1">Uncharacterized protein</fullName>
    </submittedName>
</protein>
<evidence type="ECO:0000313" key="2">
    <source>
        <dbReference type="Proteomes" id="UP000796880"/>
    </source>
</evidence>
<dbReference type="EMBL" id="VOIH02000008">
    <property type="protein sequence ID" value="KAF3438892.1"/>
    <property type="molecule type" value="Genomic_DNA"/>
</dbReference>
<dbReference type="AlphaFoldDB" id="A0A8K0E8V6"/>
<organism evidence="1 2">
    <name type="scientific">Rhamnella rubrinervis</name>
    <dbReference type="NCBI Taxonomy" id="2594499"/>
    <lineage>
        <taxon>Eukaryota</taxon>
        <taxon>Viridiplantae</taxon>
        <taxon>Streptophyta</taxon>
        <taxon>Embryophyta</taxon>
        <taxon>Tracheophyta</taxon>
        <taxon>Spermatophyta</taxon>
        <taxon>Magnoliopsida</taxon>
        <taxon>eudicotyledons</taxon>
        <taxon>Gunneridae</taxon>
        <taxon>Pentapetalae</taxon>
        <taxon>rosids</taxon>
        <taxon>fabids</taxon>
        <taxon>Rosales</taxon>
        <taxon>Rhamnaceae</taxon>
        <taxon>rhamnoid group</taxon>
        <taxon>Rhamneae</taxon>
        <taxon>Rhamnella</taxon>
    </lineage>
</organism>
<dbReference type="OrthoDB" id="1750920at2759"/>
<comment type="caution">
    <text evidence="1">The sequence shown here is derived from an EMBL/GenBank/DDBJ whole genome shotgun (WGS) entry which is preliminary data.</text>
</comment>
<proteinExistence type="predicted"/>
<dbReference type="Proteomes" id="UP000796880">
    <property type="component" value="Unassembled WGS sequence"/>
</dbReference>